<protein>
    <submittedName>
        <fullName evidence="2">Uncharacterized protein</fullName>
    </submittedName>
</protein>
<comment type="caution">
    <text evidence="2">The sequence shown here is derived from an EMBL/GenBank/DDBJ whole genome shotgun (WGS) entry which is preliminary data.</text>
</comment>
<proteinExistence type="predicted"/>
<dbReference type="AlphaFoldDB" id="A0AA39GNE5"/>
<dbReference type="EMBL" id="JAUCMV010000033">
    <property type="protein sequence ID" value="KAK0390197.1"/>
    <property type="molecule type" value="Genomic_DNA"/>
</dbReference>
<gene>
    <name evidence="4" type="ORF">QR680_019421</name>
    <name evidence="3" type="ORF">QR680_019427</name>
    <name evidence="2" type="ORF">QR680_019438</name>
</gene>
<sequence length="405" mass="45477">MSRRKTPSSAGSSDDNVIPWPSTAAILETPDRKRLRRSIESTSDYSLATCFGSPDSHQIPLTTSPLLKTPVHNGKTCIHLTPSPLSSFRVRESISGNLKLSNPDNATEMRFTGSSLERFSPVKLGQGRPLAPIQSNVSRCLNDTFRLNNDSAYSSCNDSSLFFDSFKDTRRNDLFDTPSKMMRSSLDLDASFDFTTSTPVKPCCAFSIYRSDFIPEQPSGRLETCITDTSDFMISPTRYIDQSPVKPPPKPVERIPIITQSIARRLFPKSELSKYRPKKLSFVQSDPFLQYSRNERPNPKPETSKTQSLTKLLDDFDPFLSESDRDLLIKAGYGASAMSFPKPSAGADSRPPVRGPFAGKKKQLKPIFTFNEIRQACAETKDAFELVHQAKRYLREHQKRLKPEN</sequence>
<evidence type="ECO:0000313" key="2">
    <source>
        <dbReference type="EMBL" id="KAK0390194.1"/>
    </source>
</evidence>
<feature type="region of interest" description="Disordered" evidence="1">
    <location>
        <begin position="1"/>
        <end position="24"/>
    </location>
</feature>
<evidence type="ECO:0000313" key="5">
    <source>
        <dbReference type="Proteomes" id="UP001175271"/>
    </source>
</evidence>
<evidence type="ECO:0000256" key="1">
    <source>
        <dbReference type="SAM" id="MobiDB-lite"/>
    </source>
</evidence>
<keyword evidence="5" id="KW-1185">Reference proteome</keyword>
<name>A0AA39GNE5_9BILA</name>
<dbReference type="EMBL" id="JAUCMV010000029">
    <property type="protein sequence ID" value="KAK0390212.1"/>
    <property type="molecule type" value="Genomic_DNA"/>
</dbReference>
<accession>A0AA39GNE5</accession>
<dbReference type="EMBL" id="JAUCMV010000035">
    <property type="protein sequence ID" value="KAK0390194.1"/>
    <property type="molecule type" value="Genomic_DNA"/>
</dbReference>
<evidence type="ECO:0000313" key="4">
    <source>
        <dbReference type="EMBL" id="KAK0390212.1"/>
    </source>
</evidence>
<evidence type="ECO:0000313" key="3">
    <source>
        <dbReference type="EMBL" id="KAK0390197.1"/>
    </source>
</evidence>
<reference evidence="2" key="1">
    <citation type="submission" date="2023-06" db="EMBL/GenBank/DDBJ databases">
        <title>Genomic analysis of the entomopathogenic nematode Steinernema hermaphroditum.</title>
        <authorList>
            <person name="Schwarz E.M."/>
            <person name="Heppert J.K."/>
            <person name="Baniya A."/>
            <person name="Schwartz H.T."/>
            <person name="Tan C.-H."/>
            <person name="Antoshechkin I."/>
            <person name="Sternberg P.W."/>
            <person name="Goodrich-Blair H."/>
            <person name="Dillman A.R."/>
        </authorList>
    </citation>
    <scope>NUCLEOTIDE SEQUENCE</scope>
    <source>
        <strain evidence="2">PS9179</strain>
        <tissue evidence="2">Whole animal</tissue>
    </source>
</reference>
<organism evidence="2 5">
    <name type="scientific">Steinernema hermaphroditum</name>
    <dbReference type="NCBI Taxonomy" id="289476"/>
    <lineage>
        <taxon>Eukaryota</taxon>
        <taxon>Metazoa</taxon>
        <taxon>Ecdysozoa</taxon>
        <taxon>Nematoda</taxon>
        <taxon>Chromadorea</taxon>
        <taxon>Rhabditida</taxon>
        <taxon>Tylenchina</taxon>
        <taxon>Panagrolaimomorpha</taxon>
        <taxon>Strongyloidoidea</taxon>
        <taxon>Steinernematidae</taxon>
        <taxon>Steinernema</taxon>
    </lineage>
</organism>
<dbReference type="Proteomes" id="UP001175271">
    <property type="component" value="Unassembled WGS sequence"/>
</dbReference>